<keyword evidence="10" id="KW-0393">Immunoglobulin domain</keyword>
<evidence type="ECO:0000256" key="13">
    <source>
        <dbReference type="SAM" id="Phobius"/>
    </source>
</evidence>
<dbReference type="InterPro" id="IPR000719">
    <property type="entry name" value="Prot_kinase_dom"/>
</dbReference>
<dbReference type="Gene3D" id="2.60.40.10">
    <property type="entry name" value="Immunoglobulins"/>
    <property type="match status" value="5"/>
</dbReference>
<gene>
    <name evidence="18" type="primary">LOC118417559</name>
</gene>
<dbReference type="FunFam" id="3.30.200.20:FF:001383">
    <property type="entry name" value="Protein kinase superfamily protein"/>
    <property type="match status" value="1"/>
</dbReference>
<feature type="domain" description="Ig-like" evidence="16">
    <location>
        <begin position="250"/>
        <end position="338"/>
    </location>
</feature>
<dbReference type="InterPro" id="IPR003598">
    <property type="entry name" value="Ig_sub2"/>
</dbReference>
<dbReference type="InterPro" id="IPR017441">
    <property type="entry name" value="Protein_kinase_ATP_BS"/>
</dbReference>
<evidence type="ECO:0000256" key="12">
    <source>
        <dbReference type="SAM" id="MobiDB-lite"/>
    </source>
</evidence>
<evidence type="ECO:0000256" key="2">
    <source>
        <dbReference type="ARBA" id="ARBA00011902"/>
    </source>
</evidence>
<dbReference type="OMA" id="THITESY"/>
<dbReference type="EC" id="2.7.10.1" evidence="2"/>
<dbReference type="InterPro" id="IPR036179">
    <property type="entry name" value="Ig-like_dom_sf"/>
</dbReference>
<evidence type="ECO:0000256" key="4">
    <source>
        <dbReference type="ARBA" id="ARBA00022989"/>
    </source>
</evidence>
<feature type="chain" id="PRO_5039906907" description="receptor protein-tyrosine kinase" evidence="14">
    <location>
        <begin position="30"/>
        <end position="875"/>
    </location>
</feature>
<evidence type="ECO:0000256" key="14">
    <source>
        <dbReference type="SAM" id="SignalP"/>
    </source>
</evidence>
<evidence type="ECO:0000256" key="11">
    <source>
        <dbReference type="PROSITE-ProRule" id="PRU10141"/>
    </source>
</evidence>
<dbReference type="InterPro" id="IPR011009">
    <property type="entry name" value="Kinase-like_dom_sf"/>
</dbReference>
<dbReference type="Pfam" id="PF13927">
    <property type="entry name" value="Ig_3"/>
    <property type="match status" value="3"/>
</dbReference>
<feature type="signal peptide" evidence="14">
    <location>
        <begin position="1"/>
        <end position="29"/>
    </location>
</feature>
<dbReference type="InterPro" id="IPR051275">
    <property type="entry name" value="Cell_adhesion_signaling"/>
</dbReference>
<dbReference type="InterPro" id="IPR003599">
    <property type="entry name" value="Ig_sub"/>
</dbReference>
<dbReference type="PRINTS" id="PR00109">
    <property type="entry name" value="TYRKINASE"/>
</dbReference>
<dbReference type="PROSITE" id="PS00109">
    <property type="entry name" value="PROTEIN_KINASE_TYR"/>
    <property type="match status" value="1"/>
</dbReference>
<reference evidence="18" key="2">
    <citation type="submission" date="2025-08" db="UniProtKB">
        <authorList>
            <consortium name="RefSeq"/>
        </authorList>
    </citation>
    <scope>IDENTIFICATION</scope>
    <source>
        <strain evidence="18">S238N-H82</strain>
        <tissue evidence="18">Testes</tissue>
    </source>
</reference>
<evidence type="ECO:0000259" key="15">
    <source>
        <dbReference type="PROSITE" id="PS50011"/>
    </source>
</evidence>
<keyword evidence="14" id="KW-0732">Signal</keyword>
<dbReference type="GO" id="GO:0004714">
    <property type="term" value="F:transmembrane receptor protein tyrosine kinase activity"/>
    <property type="evidence" value="ECO:0007669"/>
    <property type="project" value="UniProtKB-EC"/>
</dbReference>
<dbReference type="RefSeq" id="XP_035679045.1">
    <property type="nucleotide sequence ID" value="XM_035823152.1"/>
</dbReference>
<keyword evidence="5 13" id="KW-0472">Membrane</keyword>
<dbReference type="InterPro" id="IPR001245">
    <property type="entry name" value="Ser-Thr/Tyr_kinase_cat_dom"/>
</dbReference>
<proteinExistence type="predicted"/>
<dbReference type="OrthoDB" id="10012075at2759"/>
<dbReference type="GO" id="GO:0050839">
    <property type="term" value="F:cell adhesion molecule binding"/>
    <property type="evidence" value="ECO:0000318"/>
    <property type="project" value="GO_Central"/>
</dbReference>
<dbReference type="InterPro" id="IPR020635">
    <property type="entry name" value="Tyr_kinase_cat_dom"/>
</dbReference>
<evidence type="ECO:0000256" key="8">
    <source>
        <dbReference type="ARBA" id="ARBA00023170"/>
    </source>
</evidence>
<evidence type="ECO:0000256" key="5">
    <source>
        <dbReference type="ARBA" id="ARBA00023136"/>
    </source>
</evidence>
<keyword evidence="11" id="KW-0067">ATP-binding</keyword>
<evidence type="ECO:0000313" key="18">
    <source>
        <dbReference type="RefSeq" id="XP_035679045.1"/>
    </source>
</evidence>
<dbReference type="PANTHER" id="PTHR11640">
    <property type="entry name" value="NEPHRIN"/>
    <property type="match status" value="1"/>
</dbReference>
<feature type="domain" description="Ig-like" evidence="16">
    <location>
        <begin position="425"/>
        <end position="526"/>
    </location>
</feature>
<dbReference type="GO" id="GO:0005911">
    <property type="term" value="C:cell-cell junction"/>
    <property type="evidence" value="ECO:0000318"/>
    <property type="project" value="GO_Central"/>
</dbReference>
<dbReference type="KEGG" id="bfo:118417559"/>
<keyword evidence="9" id="KW-0325">Glycoprotein</keyword>
<feature type="compositionally biased region" description="Basic and acidic residues" evidence="12">
    <location>
        <begin position="612"/>
        <end position="624"/>
    </location>
</feature>
<dbReference type="PANTHER" id="PTHR11640:SF155">
    <property type="entry name" value="IG-LIKE DOMAIN-CONTAINING PROTEIN"/>
    <property type="match status" value="1"/>
</dbReference>
<keyword evidence="6" id="KW-0418">Kinase</keyword>
<dbReference type="PROSITE" id="PS50835">
    <property type="entry name" value="IG_LIKE"/>
    <property type="match status" value="5"/>
</dbReference>
<evidence type="ECO:0000313" key="17">
    <source>
        <dbReference type="Proteomes" id="UP000001554"/>
    </source>
</evidence>
<feature type="domain" description="Ig-like" evidence="16">
    <location>
        <begin position="343"/>
        <end position="420"/>
    </location>
</feature>
<sequence length="875" mass="96955">MKMGLPVISTTTLSVVTVLMAVQIGSVNSQFINEIKVLQTRLGRNLLSAGHHVDYVIRPSDTNAVVNGTATLYCKINSEMTSTSVKWFCPPNYHFCTEGRNSGHPRYSVTGGEEEYNLFINPVQPEDDGMFRCWVREFRGEPAEAMLTVLTQAGAPVITGYSNPVREGDTLTLSCTSRGGHPRPILSWSLGSVPLEAYTRSTDVSEIGVTFRIQREHHGQVVTCSASQPGFPQLLRDLSTHITLEVQYAPSVSIVVASPEMTKEGKIVKVKEGSTVTIKCNVESNPPSTIEWHGPRSVPLPLNQPELHISTIARNQGGTFICTADNSIASASNKTTVDVLYPPKILTNVQHRRVMVGSELTLKCVAEGNPAPTIIWSNHSNGDHLSNPLVVPAVSYATSGKYICIAVQSDWLDKKEVFIEVTGKPVIVRSSDVVYAEAGSGVELRCNVEADPTINGSYWSWTESDGNRTTLWSNNTKARFLAYQVISARGIAMVLAIDNIMPDDFRRYQCTATNTFGQDSRRLMLQPTIGTTSLSLPLLVGLGCSACVVCVVFVYFMKRYCHLVNKRKDNDQAEIDLVVMQPLNGTTDGHAVRLQSTSVSESARNMQSPVGNDRRESQDMRAGQERSNIQRQPDGDEEFLLQGADTHGGQSEIHLPYRNDDITDHNDSDTHITESYMDYTPEERDMEFKEDQITLLEQLGEGQFGKVHKAKAHFIHDQPGSRIVAVKTVKAHASAEVRDDMLKELRMMMRLLDPHPNVVTLLGYCTKSDPVMLVVEYVPNGDLLSFLRRDRAARNVTYANLHTESRTLQNTDLISFAWQVSKGMCYLASKQCIHRDLAARNVLVGEHKTCKVSDFGLARDGPEYKKVKDGLLLMM</sequence>
<evidence type="ECO:0000259" key="16">
    <source>
        <dbReference type="PROSITE" id="PS50835"/>
    </source>
</evidence>
<keyword evidence="6" id="KW-0808">Transferase</keyword>
<dbReference type="SMART" id="SM00409">
    <property type="entry name" value="IG"/>
    <property type="match status" value="5"/>
</dbReference>
<dbReference type="SUPFAM" id="SSF56112">
    <property type="entry name" value="Protein kinase-like (PK-like)"/>
    <property type="match status" value="1"/>
</dbReference>
<evidence type="ECO:0000256" key="3">
    <source>
        <dbReference type="ARBA" id="ARBA00022692"/>
    </source>
</evidence>
<dbReference type="Gene3D" id="1.10.510.10">
    <property type="entry name" value="Transferase(Phosphotransferase) domain 1"/>
    <property type="match status" value="1"/>
</dbReference>
<dbReference type="InterPro" id="IPR007110">
    <property type="entry name" value="Ig-like_dom"/>
</dbReference>
<comment type="subcellular location">
    <subcellularLocation>
        <location evidence="1">Membrane</location>
        <topology evidence="1">Single-pass type I membrane protein</topology>
    </subcellularLocation>
</comment>
<dbReference type="PROSITE" id="PS00107">
    <property type="entry name" value="PROTEIN_KINASE_ATP"/>
    <property type="match status" value="1"/>
</dbReference>
<dbReference type="InterPro" id="IPR013783">
    <property type="entry name" value="Ig-like_fold"/>
</dbReference>
<dbReference type="Pfam" id="PF07714">
    <property type="entry name" value="PK_Tyr_Ser-Thr"/>
    <property type="match status" value="1"/>
</dbReference>
<dbReference type="GO" id="GO:0098609">
    <property type="term" value="P:cell-cell adhesion"/>
    <property type="evidence" value="ECO:0000318"/>
    <property type="project" value="GO_Central"/>
</dbReference>
<dbReference type="AlphaFoldDB" id="A0A9J7LBE4"/>
<dbReference type="InterPro" id="IPR008266">
    <property type="entry name" value="Tyr_kinase_AS"/>
</dbReference>
<evidence type="ECO:0000256" key="9">
    <source>
        <dbReference type="ARBA" id="ARBA00023180"/>
    </source>
</evidence>
<dbReference type="GO" id="GO:0005524">
    <property type="term" value="F:ATP binding"/>
    <property type="evidence" value="ECO:0007669"/>
    <property type="project" value="UniProtKB-UniRule"/>
</dbReference>
<feature type="binding site" evidence="11">
    <location>
        <position position="727"/>
    </location>
    <ligand>
        <name>ATP</name>
        <dbReference type="ChEBI" id="CHEBI:30616"/>
    </ligand>
</feature>
<feature type="transmembrane region" description="Helical" evidence="13">
    <location>
        <begin position="534"/>
        <end position="557"/>
    </location>
</feature>
<dbReference type="Proteomes" id="UP000001554">
    <property type="component" value="Chromosome 6"/>
</dbReference>
<feature type="domain" description="Protein kinase" evidence="15">
    <location>
        <begin position="693"/>
        <end position="875"/>
    </location>
</feature>
<dbReference type="Pfam" id="PF08205">
    <property type="entry name" value="C2-set_2"/>
    <property type="match status" value="1"/>
</dbReference>
<dbReference type="SUPFAM" id="SSF48726">
    <property type="entry name" value="Immunoglobulin"/>
    <property type="match status" value="5"/>
</dbReference>
<dbReference type="InterPro" id="IPR013162">
    <property type="entry name" value="CD80_C2-set"/>
</dbReference>
<dbReference type="SMART" id="SM00219">
    <property type="entry name" value="TyrKc"/>
    <property type="match status" value="1"/>
</dbReference>
<dbReference type="PROSITE" id="PS50011">
    <property type="entry name" value="PROTEIN_KINASE_DOM"/>
    <property type="match status" value="1"/>
</dbReference>
<dbReference type="Gene3D" id="3.30.200.20">
    <property type="entry name" value="Phosphorylase Kinase, domain 1"/>
    <property type="match status" value="1"/>
</dbReference>
<feature type="region of interest" description="Disordered" evidence="12">
    <location>
        <begin position="596"/>
        <end position="672"/>
    </location>
</feature>
<keyword evidence="8" id="KW-0675">Receptor</keyword>
<protein>
    <recommendedName>
        <fullName evidence="2">receptor protein-tyrosine kinase</fullName>
        <ecNumber evidence="2">2.7.10.1</ecNumber>
    </recommendedName>
</protein>
<evidence type="ECO:0000256" key="7">
    <source>
        <dbReference type="ARBA" id="ARBA00023157"/>
    </source>
</evidence>
<feature type="domain" description="Ig-like" evidence="16">
    <location>
        <begin position="156"/>
        <end position="243"/>
    </location>
</feature>
<evidence type="ECO:0000256" key="6">
    <source>
        <dbReference type="ARBA" id="ARBA00023137"/>
    </source>
</evidence>
<keyword evidence="4 13" id="KW-1133">Transmembrane helix</keyword>
<organism evidence="17 18">
    <name type="scientific">Branchiostoma floridae</name>
    <name type="common">Florida lancelet</name>
    <name type="synonym">Amphioxus</name>
    <dbReference type="NCBI Taxonomy" id="7739"/>
    <lineage>
        <taxon>Eukaryota</taxon>
        <taxon>Metazoa</taxon>
        <taxon>Chordata</taxon>
        <taxon>Cephalochordata</taxon>
        <taxon>Leptocardii</taxon>
        <taxon>Amphioxiformes</taxon>
        <taxon>Branchiostomatidae</taxon>
        <taxon>Branchiostoma</taxon>
    </lineage>
</organism>
<keyword evidence="17" id="KW-1185">Reference proteome</keyword>
<feature type="domain" description="Ig-like" evidence="16">
    <location>
        <begin position="69"/>
        <end position="151"/>
    </location>
</feature>
<keyword evidence="7" id="KW-1015">Disulfide bond</keyword>
<evidence type="ECO:0000256" key="10">
    <source>
        <dbReference type="ARBA" id="ARBA00023319"/>
    </source>
</evidence>
<reference evidence="17" key="1">
    <citation type="journal article" date="2020" name="Nat. Ecol. Evol.">
        <title>Deeply conserved synteny resolves early events in vertebrate evolution.</title>
        <authorList>
            <person name="Simakov O."/>
            <person name="Marletaz F."/>
            <person name="Yue J.X."/>
            <person name="O'Connell B."/>
            <person name="Jenkins J."/>
            <person name="Brandt A."/>
            <person name="Calef R."/>
            <person name="Tung C.H."/>
            <person name="Huang T.K."/>
            <person name="Schmutz J."/>
            <person name="Satoh N."/>
            <person name="Yu J.K."/>
            <person name="Putnam N.H."/>
            <person name="Green R.E."/>
            <person name="Rokhsar D.S."/>
        </authorList>
    </citation>
    <scope>NUCLEOTIDE SEQUENCE [LARGE SCALE GENOMIC DNA]</scope>
    <source>
        <strain evidence="17">S238N-H82</strain>
    </source>
</reference>
<name>A0A9J7LBE4_BRAFL</name>
<dbReference type="GeneID" id="118417559"/>
<accession>A0A9J7LBE4</accession>
<dbReference type="GO" id="GO:0005886">
    <property type="term" value="C:plasma membrane"/>
    <property type="evidence" value="ECO:0000318"/>
    <property type="project" value="GO_Central"/>
</dbReference>
<dbReference type="SMART" id="SM00408">
    <property type="entry name" value="IGc2"/>
    <property type="match status" value="2"/>
</dbReference>
<keyword evidence="6" id="KW-0829">Tyrosine-protein kinase</keyword>
<feature type="compositionally biased region" description="Polar residues" evidence="12">
    <location>
        <begin position="596"/>
        <end position="610"/>
    </location>
</feature>
<keyword evidence="3 13" id="KW-0812">Transmembrane</keyword>
<feature type="compositionally biased region" description="Basic and acidic residues" evidence="12">
    <location>
        <begin position="655"/>
        <end position="672"/>
    </location>
</feature>
<evidence type="ECO:0000256" key="1">
    <source>
        <dbReference type="ARBA" id="ARBA00004479"/>
    </source>
</evidence>
<keyword evidence="11" id="KW-0547">Nucleotide-binding</keyword>